<proteinExistence type="predicted"/>
<dbReference type="GO" id="GO:0032259">
    <property type="term" value="P:methylation"/>
    <property type="evidence" value="ECO:0007669"/>
    <property type="project" value="UniProtKB-KW"/>
</dbReference>
<dbReference type="RefSeq" id="WP_166146939.1">
    <property type="nucleotide sequence ID" value="NZ_JAAOIW010000002.1"/>
</dbReference>
<keyword evidence="3" id="KW-1185">Reference proteome</keyword>
<dbReference type="GO" id="GO:0008168">
    <property type="term" value="F:methyltransferase activity"/>
    <property type="evidence" value="ECO:0007669"/>
    <property type="project" value="UniProtKB-KW"/>
</dbReference>
<dbReference type="PANTHER" id="PTHR43861">
    <property type="entry name" value="TRANS-ACONITATE 2-METHYLTRANSFERASE-RELATED"/>
    <property type="match status" value="1"/>
</dbReference>
<comment type="caution">
    <text evidence="2">The sequence shown here is derived from an EMBL/GenBank/DDBJ whole genome shotgun (WGS) entry which is preliminary data.</text>
</comment>
<dbReference type="EMBL" id="JAAOIW010000002">
    <property type="protein sequence ID" value="NHN29195.1"/>
    <property type="molecule type" value="Genomic_DNA"/>
</dbReference>
<protein>
    <submittedName>
        <fullName evidence="2">Methyltransferase domain-containing protein</fullName>
    </submittedName>
</protein>
<reference evidence="2" key="1">
    <citation type="submission" date="2020-03" db="EMBL/GenBank/DDBJ databases">
        <title>Draft sequencing of Paenibacilllus sp. S3N08.</title>
        <authorList>
            <person name="Kim D.-U."/>
        </authorList>
    </citation>
    <scope>NUCLEOTIDE SEQUENCE</scope>
    <source>
        <strain evidence="2">S3N08</strain>
    </source>
</reference>
<sequence length="259" mass="28758">MDKPLDGQWNAGHYDSNIGYVSRLGKGVVELLAPQSHEKIVDLGCGTGDLAAIISQSGADCLGIDGSMEMINQAKAKYPSLSFMVADAHTFRIEKRVDAVFSNAALHWMTEPERVIQSVRLALHDSGRFVAEFGGKGNIGAIYEAIAAVLQAYGMDAKARFPWYFPTISEYSSLLEKDGFEVRFMELYDRPTPLDGGIAGLRNWLEAFAGMFFVGLDSNEKEEAYSRCEELLQKQLFDGERWIADYRRLRFSAVATSLS</sequence>
<keyword evidence="2" id="KW-0808">Transferase</keyword>
<dbReference type="SUPFAM" id="SSF53335">
    <property type="entry name" value="S-adenosyl-L-methionine-dependent methyltransferases"/>
    <property type="match status" value="1"/>
</dbReference>
<keyword evidence="2" id="KW-0489">Methyltransferase</keyword>
<dbReference type="CDD" id="cd02440">
    <property type="entry name" value="AdoMet_MTases"/>
    <property type="match status" value="1"/>
</dbReference>
<gene>
    <name evidence="2" type="ORF">G9U52_05050</name>
</gene>
<dbReference type="InterPro" id="IPR013216">
    <property type="entry name" value="Methyltransf_11"/>
</dbReference>
<organism evidence="2 3">
    <name type="scientific">Paenibacillus agricola</name>
    <dbReference type="NCBI Taxonomy" id="2716264"/>
    <lineage>
        <taxon>Bacteria</taxon>
        <taxon>Bacillati</taxon>
        <taxon>Bacillota</taxon>
        <taxon>Bacilli</taxon>
        <taxon>Bacillales</taxon>
        <taxon>Paenibacillaceae</taxon>
        <taxon>Paenibacillus</taxon>
    </lineage>
</organism>
<dbReference type="Proteomes" id="UP001165962">
    <property type="component" value="Unassembled WGS sequence"/>
</dbReference>
<evidence type="ECO:0000259" key="1">
    <source>
        <dbReference type="Pfam" id="PF08241"/>
    </source>
</evidence>
<accession>A0ABX0IYZ9</accession>
<dbReference type="Pfam" id="PF08241">
    <property type="entry name" value="Methyltransf_11"/>
    <property type="match status" value="1"/>
</dbReference>
<dbReference type="Gene3D" id="3.40.50.150">
    <property type="entry name" value="Vaccinia Virus protein VP39"/>
    <property type="match status" value="1"/>
</dbReference>
<name>A0ABX0IYZ9_9BACL</name>
<feature type="domain" description="Methyltransferase type 11" evidence="1">
    <location>
        <begin position="41"/>
        <end position="130"/>
    </location>
</feature>
<dbReference type="InterPro" id="IPR029063">
    <property type="entry name" value="SAM-dependent_MTases_sf"/>
</dbReference>
<dbReference type="PANTHER" id="PTHR43861:SF1">
    <property type="entry name" value="TRANS-ACONITATE 2-METHYLTRANSFERASE"/>
    <property type="match status" value="1"/>
</dbReference>
<evidence type="ECO:0000313" key="3">
    <source>
        <dbReference type="Proteomes" id="UP001165962"/>
    </source>
</evidence>
<evidence type="ECO:0000313" key="2">
    <source>
        <dbReference type="EMBL" id="NHN29195.1"/>
    </source>
</evidence>